<evidence type="ECO:0000256" key="1">
    <source>
        <dbReference type="ARBA" id="ARBA00022837"/>
    </source>
</evidence>
<dbReference type="AlphaFoldDB" id="A0AAN8UC59"/>
<gene>
    <name evidence="3" type="ORF">RJ641_021489</name>
</gene>
<feature type="domain" description="EF-hand" evidence="2">
    <location>
        <begin position="19"/>
        <end position="54"/>
    </location>
</feature>
<dbReference type="PROSITE" id="PS00018">
    <property type="entry name" value="EF_HAND_1"/>
    <property type="match status" value="4"/>
</dbReference>
<dbReference type="InterPro" id="IPR018247">
    <property type="entry name" value="EF_Hand_1_Ca_BS"/>
</dbReference>
<feature type="domain" description="EF-hand" evidence="2">
    <location>
        <begin position="130"/>
        <end position="165"/>
    </location>
</feature>
<accession>A0AAN8UC59</accession>
<dbReference type="SUPFAM" id="SSF47473">
    <property type="entry name" value="EF-hand"/>
    <property type="match status" value="1"/>
</dbReference>
<feature type="domain" description="EF-hand" evidence="2">
    <location>
        <begin position="55"/>
        <end position="81"/>
    </location>
</feature>
<feature type="domain" description="EF-hand" evidence="2">
    <location>
        <begin position="172"/>
        <end position="199"/>
    </location>
</feature>
<dbReference type="PANTHER" id="PTHR10827:SF86">
    <property type="entry name" value="EF-HAND DOMAIN-CONTAINING PROTEIN"/>
    <property type="match status" value="1"/>
</dbReference>
<protein>
    <submittedName>
        <fullName evidence="3">EF-hand domain</fullName>
    </submittedName>
</protein>
<dbReference type="GO" id="GO:0005509">
    <property type="term" value="F:calcium ion binding"/>
    <property type="evidence" value="ECO:0007669"/>
    <property type="project" value="InterPro"/>
</dbReference>
<dbReference type="GO" id="GO:0005783">
    <property type="term" value="C:endoplasmic reticulum"/>
    <property type="evidence" value="ECO:0007669"/>
    <property type="project" value="TreeGrafter"/>
</dbReference>
<dbReference type="SMART" id="SM00054">
    <property type="entry name" value="EFh"/>
    <property type="match status" value="4"/>
</dbReference>
<keyword evidence="1" id="KW-0106">Calcium</keyword>
<sequence length="303" mass="34932">MEEIFRETAMAYCNGGSEEQKQDTKKFFNFLDKDGDGILSMQELIDALNCDNEVFMKFDRDNNGTLDFQEFITLNYAAAVNCRSKFRHNHSVFMDNLSLLEKQRQSSLERDPMESLRKIATTYYNKGSEHVKQLVKEFFNSMDINGDGQISLHEFLSFMKEEGYSQMSNPFFFKVLDKDGNNILDFDEVLMLYYVMRSGRRFCEGCGCFLDGMYLTCVSCFETDAHSFCICFDCYCDNKYIHKHSNFLDNFALLEMKRQEALKAKKAPKSAPQCGQYECNLSGGCGIHVLFGVTVECIPKESE</sequence>
<reference evidence="3 4" key="1">
    <citation type="submission" date="2023-12" db="EMBL/GenBank/DDBJ databases">
        <title>A high-quality genome assembly for Dillenia turbinata (Dilleniales).</title>
        <authorList>
            <person name="Chanderbali A."/>
        </authorList>
    </citation>
    <scope>NUCLEOTIDE SEQUENCE [LARGE SCALE GENOMIC DNA]</scope>
    <source>
        <strain evidence="3">LSX21</strain>
        <tissue evidence="3">Leaf</tissue>
    </source>
</reference>
<dbReference type="PROSITE" id="PS50222">
    <property type="entry name" value="EF_HAND_2"/>
    <property type="match status" value="4"/>
</dbReference>
<dbReference type="Gene3D" id="1.10.238.10">
    <property type="entry name" value="EF-hand"/>
    <property type="match status" value="2"/>
</dbReference>
<dbReference type="Pfam" id="PF00036">
    <property type="entry name" value="EF-hand_1"/>
    <property type="match status" value="2"/>
</dbReference>
<dbReference type="Pfam" id="PF13405">
    <property type="entry name" value="EF-hand_6"/>
    <property type="match status" value="1"/>
</dbReference>
<proteinExistence type="predicted"/>
<evidence type="ECO:0000313" key="4">
    <source>
        <dbReference type="Proteomes" id="UP001370490"/>
    </source>
</evidence>
<keyword evidence="4" id="KW-1185">Reference proteome</keyword>
<dbReference type="PANTHER" id="PTHR10827">
    <property type="entry name" value="RETICULOCALBIN"/>
    <property type="match status" value="1"/>
</dbReference>
<organism evidence="3 4">
    <name type="scientific">Dillenia turbinata</name>
    <dbReference type="NCBI Taxonomy" id="194707"/>
    <lineage>
        <taxon>Eukaryota</taxon>
        <taxon>Viridiplantae</taxon>
        <taxon>Streptophyta</taxon>
        <taxon>Embryophyta</taxon>
        <taxon>Tracheophyta</taxon>
        <taxon>Spermatophyta</taxon>
        <taxon>Magnoliopsida</taxon>
        <taxon>eudicotyledons</taxon>
        <taxon>Gunneridae</taxon>
        <taxon>Pentapetalae</taxon>
        <taxon>Dilleniales</taxon>
        <taxon>Dilleniaceae</taxon>
        <taxon>Dillenia</taxon>
    </lineage>
</organism>
<dbReference type="InterPro" id="IPR002048">
    <property type="entry name" value="EF_hand_dom"/>
</dbReference>
<name>A0AAN8UC59_9MAGN</name>
<dbReference type="InterPro" id="IPR011992">
    <property type="entry name" value="EF-hand-dom_pair"/>
</dbReference>
<dbReference type="Proteomes" id="UP001370490">
    <property type="component" value="Unassembled WGS sequence"/>
</dbReference>
<evidence type="ECO:0000313" key="3">
    <source>
        <dbReference type="EMBL" id="KAK6914168.1"/>
    </source>
</evidence>
<dbReference type="EMBL" id="JBAMMX010000026">
    <property type="protein sequence ID" value="KAK6914168.1"/>
    <property type="molecule type" value="Genomic_DNA"/>
</dbReference>
<comment type="caution">
    <text evidence="3">The sequence shown here is derived from an EMBL/GenBank/DDBJ whole genome shotgun (WGS) entry which is preliminary data.</text>
</comment>
<dbReference type="CDD" id="cd00051">
    <property type="entry name" value="EFh"/>
    <property type="match status" value="2"/>
</dbReference>
<evidence type="ECO:0000259" key="2">
    <source>
        <dbReference type="PROSITE" id="PS50222"/>
    </source>
</evidence>